<gene>
    <name evidence="2" type="ORF">P170DRAFT_436786</name>
</gene>
<evidence type="ECO:0000313" key="3">
    <source>
        <dbReference type="Proteomes" id="UP000234275"/>
    </source>
</evidence>
<dbReference type="AlphaFoldDB" id="A0A2I2G8F6"/>
<evidence type="ECO:0000313" key="2">
    <source>
        <dbReference type="EMBL" id="PLB49162.1"/>
    </source>
</evidence>
<keyword evidence="3" id="KW-1185">Reference proteome</keyword>
<feature type="compositionally biased region" description="Basic and acidic residues" evidence="1">
    <location>
        <begin position="63"/>
        <end position="79"/>
    </location>
</feature>
<organism evidence="2 3">
    <name type="scientific">Aspergillus steynii IBT 23096</name>
    <dbReference type="NCBI Taxonomy" id="1392250"/>
    <lineage>
        <taxon>Eukaryota</taxon>
        <taxon>Fungi</taxon>
        <taxon>Dikarya</taxon>
        <taxon>Ascomycota</taxon>
        <taxon>Pezizomycotina</taxon>
        <taxon>Eurotiomycetes</taxon>
        <taxon>Eurotiomycetidae</taxon>
        <taxon>Eurotiales</taxon>
        <taxon>Aspergillaceae</taxon>
        <taxon>Aspergillus</taxon>
        <taxon>Aspergillus subgen. Circumdati</taxon>
    </lineage>
</organism>
<accession>A0A2I2G8F6</accession>
<feature type="compositionally biased region" description="Basic and acidic residues" evidence="1">
    <location>
        <begin position="11"/>
        <end position="48"/>
    </location>
</feature>
<dbReference type="Proteomes" id="UP000234275">
    <property type="component" value="Unassembled WGS sequence"/>
</dbReference>
<evidence type="ECO:0000256" key="1">
    <source>
        <dbReference type="SAM" id="MobiDB-lite"/>
    </source>
</evidence>
<proteinExistence type="predicted"/>
<protein>
    <submittedName>
        <fullName evidence="2">Uncharacterized protein</fullName>
    </submittedName>
</protein>
<dbReference type="RefSeq" id="XP_024704464.1">
    <property type="nucleotide sequence ID" value="XM_024849222.1"/>
</dbReference>
<sequence length="108" mass="12303">MSGDGGGSQSGRRDQFFSQGERRDKTKRNETKQIREMEYSRHGEEYKSHKQRKGRRRHTSSFQRKDGREKEEGKEKENESGSGAPETDDSSPFPTRRPAGGRGSLSLV</sequence>
<dbReference type="VEuPathDB" id="FungiDB:P170DRAFT_436786"/>
<feature type="region of interest" description="Disordered" evidence="1">
    <location>
        <begin position="1"/>
        <end position="108"/>
    </location>
</feature>
<dbReference type="GeneID" id="36556921"/>
<reference evidence="2 3" key="1">
    <citation type="submission" date="2016-12" db="EMBL/GenBank/DDBJ databases">
        <title>The genomes of Aspergillus section Nigri reveals drivers in fungal speciation.</title>
        <authorList>
            <consortium name="DOE Joint Genome Institute"/>
            <person name="Vesth T.C."/>
            <person name="Nybo J."/>
            <person name="Theobald S."/>
            <person name="Brandl J."/>
            <person name="Frisvad J.C."/>
            <person name="Nielsen K.F."/>
            <person name="Lyhne E.K."/>
            <person name="Kogle M.E."/>
            <person name="Kuo A."/>
            <person name="Riley R."/>
            <person name="Clum A."/>
            <person name="Nolan M."/>
            <person name="Lipzen A."/>
            <person name="Salamov A."/>
            <person name="Henrissat B."/>
            <person name="Wiebenga A."/>
            <person name="De Vries R.P."/>
            <person name="Grigoriev I.V."/>
            <person name="Mortensen U.H."/>
            <person name="Andersen M.R."/>
            <person name="Baker S.E."/>
        </authorList>
    </citation>
    <scope>NUCLEOTIDE SEQUENCE [LARGE SCALE GENOMIC DNA]</scope>
    <source>
        <strain evidence="2 3">IBT 23096</strain>
    </source>
</reference>
<comment type="caution">
    <text evidence="2">The sequence shown here is derived from an EMBL/GenBank/DDBJ whole genome shotgun (WGS) entry which is preliminary data.</text>
</comment>
<name>A0A2I2G8F6_9EURO</name>
<feature type="compositionally biased region" description="Basic residues" evidence="1">
    <location>
        <begin position="49"/>
        <end position="59"/>
    </location>
</feature>
<dbReference type="EMBL" id="MSFO01000004">
    <property type="protein sequence ID" value="PLB49162.1"/>
    <property type="molecule type" value="Genomic_DNA"/>
</dbReference>